<feature type="transmembrane region" description="Helical" evidence="1">
    <location>
        <begin position="153"/>
        <end position="177"/>
    </location>
</feature>
<sequence>MPSWLVQFGPYFDLIAGCSMLIPTGMAWSRRAYLTGGLRPLAILPGFLFASYWLMQLGIYLWHYNIAIAHLNTVVESLILIQVYHDNAKKLKQRQVIRWLMFAFACFALADSFFIEGFDQINSYTNLFESILVSVLILAYFEESVFIHHKDNLFKIPLFIASIGVLLYLAGTVMLYLFSEYLIKINDLHTYRAFYSFNSFLFFVLAMLLTRAFYLVKPPQPKILEQKWGARVA</sequence>
<dbReference type="RefSeq" id="WP_141106504.1">
    <property type="nucleotide sequence ID" value="NZ_FYEW01000001.1"/>
</dbReference>
<dbReference type="AlphaFoldDB" id="A0A212TMU0"/>
<gene>
    <name evidence="2" type="ORF">SAMN06265337_1898</name>
</gene>
<organism evidence="2 3">
    <name type="scientific">Hymenobacter gelipurpurascens</name>
    <dbReference type="NCBI Taxonomy" id="89968"/>
    <lineage>
        <taxon>Bacteria</taxon>
        <taxon>Pseudomonadati</taxon>
        <taxon>Bacteroidota</taxon>
        <taxon>Cytophagia</taxon>
        <taxon>Cytophagales</taxon>
        <taxon>Hymenobacteraceae</taxon>
        <taxon>Hymenobacter</taxon>
    </lineage>
</organism>
<evidence type="ECO:0000313" key="3">
    <source>
        <dbReference type="Proteomes" id="UP000198131"/>
    </source>
</evidence>
<evidence type="ECO:0000256" key="1">
    <source>
        <dbReference type="SAM" id="Phobius"/>
    </source>
</evidence>
<feature type="transmembrane region" description="Helical" evidence="1">
    <location>
        <begin position="41"/>
        <end position="61"/>
    </location>
</feature>
<dbReference type="EMBL" id="FYEW01000001">
    <property type="protein sequence ID" value="SNC67283.1"/>
    <property type="molecule type" value="Genomic_DNA"/>
</dbReference>
<protein>
    <submittedName>
        <fullName evidence="2">Uncharacterized protein</fullName>
    </submittedName>
</protein>
<name>A0A212TMU0_9BACT</name>
<reference evidence="3" key="1">
    <citation type="submission" date="2017-06" db="EMBL/GenBank/DDBJ databases">
        <authorList>
            <person name="Varghese N."/>
            <person name="Submissions S."/>
        </authorList>
    </citation>
    <scope>NUCLEOTIDE SEQUENCE [LARGE SCALE GENOMIC DNA]</scope>
    <source>
        <strain evidence="3">DSM 11116</strain>
    </source>
</reference>
<feature type="transmembrane region" description="Helical" evidence="1">
    <location>
        <begin position="197"/>
        <end position="216"/>
    </location>
</feature>
<evidence type="ECO:0000313" key="2">
    <source>
        <dbReference type="EMBL" id="SNC67283.1"/>
    </source>
</evidence>
<dbReference type="Proteomes" id="UP000198131">
    <property type="component" value="Unassembled WGS sequence"/>
</dbReference>
<keyword evidence="3" id="KW-1185">Reference proteome</keyword>
<keyword evidence="1" id="KW-0472">Membrane</keyword>
<feature type="transmembrane region" description="Helical" evidence="1">
    <location>
        <begin position="12"/>
        <end position="29"/>
    </location>
</feature>
<keyword evidence="1" id="KW-0812">Transmembrane</keyword>
<proteinExistence type="predicted"/>
<keyword evidence="1" id="KW-1133">Transmembrane helix</keyword>
<feature type="transmembrane region" description="Helical" evidence="1">
    <location>
        <begin position="96"/>
        <end position="115"/>
    </location>
</feature>
<dbReference type="OrthoDB" id="880589at2"/>
<accession>A0A212TMU0</accession>
<feature type="transmembrane region" description="Helical" evidence="1">
    <location>
        <begin position="121"/>
        <end position="141"/>
    </location>
</feature>